<dbReference type="Pfam" id="PF18934">
    <property type="entry name" value="DUF5682"/>
    <property type="match status" value="1"/>
</dbReference>
<sequence>MAEALLEIGCKVVLMDVQKEKLENVCREYRGMGCEAHAVSGNLADRDDLNRMFDDAMELLDGRLDVLIPAAGVQRRHLPEEFPAEEWDFVVGVNLNHVFFIIQRALQVMAEADTCAALLRGMATRLLLDAKVWDGQQIGLQFAHNLSLGVPPVDAAAWLDGFLNAQALVLLHDDAIWGAVDAWLAQLGEAQFIQVLPLVRRSFADFSRAERQQLGSRAARGQAAGAFSAQAVAAEGAPEVDAERAALVLPALRALWGVAAPAGR</sequence>
<dbReference type="InterPro" id="IPR050259">
    <property type="entry name" value="SDR"/>
</dbReference>
<dbReference type="EMBL" id="VSSQ01055693">
    <property type="protein sequence ID" value="MPN09580.1"/>
    <property type="molecule type" value="Genomic_DNA"/>
</dbReference>
<dbReference type="CDD" id="cd05233">
    <property type="entry name" value="SDR_c"/>
    <property type="match status" value="1"/>
</dbReference>
<accession>A0A645F6S2</accession>
<reference evidence="2" key="1">
    <citation type="submission" date="2019-08" db="EMBL/GenBank/DDBJ databases">
        <authorList>
            <person name="Kucharzyk K."/>
            <person name="Murdoch R.W."/>
            <person name="Higgins S."/>
            <person name="Loffler F."/>
        </authorList>
    </citation>
    <scope>NUCLEOTIDE SEQUENCE</scope>
</reference>
<name>A0A645F6S2_9ZZZZ</name>
<protein>
    <submittedName>
        <fullName evidence="2">Uncharacterized protein</fullName>
    </submittedName>
</protein>
<dbReference type="AlphaFoldDB" id="A0A645F6S2"/>
<proteinExistence type="inferred from homology"/>
<dbReference type="PANTHER" id="PTHR42879:SF2">
    <property type="entry name" value="3-OXOACYL-[ACYL-CARRIER-PROTEIN] REDUCTASE FABG"/>
    <property type="match status" value="1"/>
</dbReference>
<evidence type="ECO:0000313" key="2">
    <source>
        <dbReference type="EMBL" id="MPN09580.1"/>
    </source>
</evidence>
<comment type="caution">
    <text evidence="2">The sequence shown here is derived from an EMBL/GenBank/DDBJ whole genome shotgun (WGS) entry which is preliminary data.</text>
</comment>
<comment type="similarity">
    <text evidence="1">Belongs to the short-chain dehydrogenases/reductases (SDR) family.</text>
</comment>
<dbReference type="SUPFAM" id="SSF51735">
    <property type="entry name" value="NAD(P)-binding Rossmann-fold domains"/>
    <property type="match status" value="1"/>
</dbReference>
<evidence type="ECO:0000256" key="1">
    <source>
        <dbReference type="ARBA" id="ARBA00006484"/>
    </source>
</evidence>
<dbReference type="Gene3D" id="3.40.50.720">
    <property type="entry name" value="NAD(P)-binding Rossmann-like Domain"/>
    <property type="match status" value="1"/>
</dbReference>
<dbReference type="InterPro" id="IPR043737">
    <property type="entry name" value="DUF5682"/>
</dbReference>
<dbReference type="PANTHER" id="PTHR42879">
    <property type="entry name" value="3-OXOACYL-(ACYL-CARRIER-PROTEIN) REDUCTASE"/>
    <property type="match status" value="1"/>
</dbReference>
<dbReference type="InterPro" id="IPR036291">
    <property type="entry name" value="NAD(P)-bd_dom_sf"/>
</dbReference>
<gene>
    <name evidence="2" type="ORF">SDC9_156871</name>
</gene>
<organism evidence="2">
    <name type="scientific">bioreactor metagenome</name>
    <dbReference type="NCBI Taxonomy" id="1076179"/>
    <lineage>
        <taxon>unclassified sequences</taxon>
        <taxon>metagenomes</taxon>
        <taxon>ecological metagenomes</taxon>
    </lineage>
</organism>